<protein>
    <submittedName>
        <fullName evidence="3">5956_t:CDS:1</fullName>
    </submittedName>
</protein>
<dbReference type="EMBL" id="CAJVPS010000738">
    <property type="protein sequence ID" value="CAG8505915.1"/>
    <property type="molecule type" value="Genomic_DNA"/>
</dbReference>
<feature type="region of interest" description="Disordered" evidence="1">
    <location>
        <begin position="102"/>
        <end position="121"/>
    </location>
</feature>
<proteinExistence type="predicted"/>
<dbReference type="Gene3D" id="1.10.10.10">
    <property type="entry name" value="Winged helix-like DNA-binding domain superfamily/Winged helix DNA-binding domain"/>
    <property type="match status" value="1"/>
</dbReference>
<dbReference type="Proteomes" id="UP000789508">
    <property type="component" value="Unassembled WGS sequence"/>
</dbReference>
<keyword evidence="4" id="KW-1185">Reference proteome</keyword>
<dbReference type="PROSITE" id="PS50934">
    <property type="entry name" value="SWIRM"/>
    <property type="match status" value="1"/>
</dbReference>
<dbReference type="FunFam" id="1.10.10.10:FF:000087">
    <property type="entry name" value="Transcriptional adapter 2"/>
    <property type="match status" value="1"/>
</dbReference>
<evidence type="ECO:0000259" key="2">
    <source>
        <dbReference type="PROSITE" id="PS50934"/>
    </source>
</evidence>
<evidence type="ECO:0000256" key="1">
    <source>
        <dbReference type="SAM" id="MobiDB-lite"/>
    </source>
</evidence>
<feature type="domain" description="SWIRM" evidence="2">
    <location>
        <begin position="237"/>
        <end position="325"/>
    </location>
</feature>
<organism evidence="3 4">
    <name type="scientific">Ambispora leptoticha</name>
    <dbReference type="NCBI Taxonomy" id="144679"/>
    <lineage>
        <taxon>Eukaryota</taxon>
        <taxon>Fungi</taxon>
        <taxon>Fungi incertae sedis</taxon>
        <taxon>Mucoromycota</taxon>
        <taxon>Glomeromycotina</taxon>
        <taxon>Glomeromycetes</taxon>
        <taxon>Archaeosporales</taxon>
        <taxon>Ambisporaceae</taxon>
        <taxon>Ambispora</taxon>
    </lineage>
</organism>
<evidence type="ECO:0000313" key="4">
    <source>
        <dbReference type="Proteomes" id="UP000789508"/>
    </source>
</evidence>
<dbReference type="SUPFAM" id="SSF46689">
    <property type="entry name" value="Homeodomain-like"/>
    <property type="match status" value="1"/>
</dbReference>
<evidence type="ECO:0000313" key="3">
    <source>
        <dbReference type="EMBL" id="CAG8505915.1"/>
    </source>
</evidence>
<gene>
    <name evidence="3" type="ORF">ALEPTO_LOCUS3721</name>
</gene>
<accession>A0A9N8ZRZ5</accession>
<dbReference type="GO" id="GO:0010468">
    <property type="term" value="P:regulation of gene expression"/>
    <property type="evidence" value="ECO:0007669"/>
    <property type="project" value="UniProtKB-ARBA"/>
</dbReference>
<sequence>MEALLSSTDRHQQRLKNLKLANLSNNTILNTPPISPVEDARVTNLLYTHNTATSLGPNDGITEHTPFTPPTYLTYPTTRKYRFILAEAPPINIKNHKILPKNHYRKNPYPKRSPDKASSGIHMNSDVFSIFQKDPKRLLEENLTELQRIKQRSPSYSILPINKPDLTDKKTRRGAGSSLARAMVDRGADQTPIQQQRPRDMNVSKVPLPSHHSTDINNIYHELNRMHLDNLPLNIQQTITWKGNPLKIEQLPHYTLLHQTEAKVASTLRLTPVQYLTVKHVFISTARRYYSRGLPFLKSDAQKIMKMDVNKSCKMWDFFNNVGWI</sequence>
<comment type="caution">
    <text evidence="3">The sequence shown here is derived from an EMBL/GenBank/DDBJ whole genome shotgun (WGS) entry which is preliminary data.</text>
</comment>
<dbReference type="InterPro" id="IPR009057">
    <property type="entry name" value="Homeodomain-like_sf"/>
</dbReference>
<dbReference type="AlphaFoldDB" id="A0A9N8ZRZ5"/>
<dbReference type="Pfam" id="PF04433">
    <property type="entry name" value="SWIRM"/>
    <property type="match status" value="1"/>
</dbReference>
<dbReference type="InterPro" id="IPR036388">
    <property type="entry name" value="WH-like_DNA-bd_sf"/>
</dbReference>
<dbReference type="InterPro" id="IPR007526">
    <property type="entry name" value="SWIRM"/>
</dbReference>
<dbReference type="OrthoDB" id="5598695at2759"/>
<name>A0A9N8ZRZ5_9GLOM</name>
<reference evidence="3" key="1">
    <citation type="submission" date="2021-06" db="EMBL/GenBank/DDBJ databases">
        <authorList>
            <person name="Kallberg Y."/>
            <person name="Tangrot J."/>
            <person name="Rosling A."/>
        </authorList>
    </citation>
    <scope>NUCLEOTIDE SEQUENCE</scope>
    <source>
        <strain evidence="3">FL130A</strain>
    </source>
</reference>